<feature type="transmembrane region" description="Helical" evidence="1">
    <location>
        <begin position="94"/>
        <end position="109"/>
    </location>
</feature>
<dbReference type="Proteomes" id="UP000031950">
    <property type="component" value="Unassembled WGS sequence"/>
</dbReference>
<protein>
    <submittedName>
        <fullName evidence="2">Uncharacterized protein</fullName>
    </submittedName>
</protein>
<accession>A0A0C2VQP1</accession>
<keyword evidence="1" id="KW-0812">Transmembrane</keyword>
<sequence length="124" mass="14096">MKLWLNRVSSLLALAALTMVFVRFFFPEVTPFLTTGLLFILFFVFIAVSIVTFDPKASKRDELVGLPVTIYFSVLVVFLQLIGGETDTPLSIDQPFLWIAIALGIWLDIKRTRKNKKDREKSAV</sequence>
<keyword evidence="3" id="KW-1185">Reference proteome</keyword>
<dbReference type="OrthoDB" id="2455875at2"/>
<evidence type="ECO:0000313" key="2">
    <source>
        <dbReference type="EMBL" id="KIL51247.1"/>
    </source>
</evidence>
<keyword evidence="1" id="KW-1133">Transmembrane helix</keyword>
<feature type="transmembrane region" description="Helical" evidence="1">
    <location>
        <begin position="32"/>
        <end position="51"/>
    </location>
</feature>
<evidence type="ECO:0000313" key="3">
    <source>
        <dbReference type="Proteomes" id="UP000031950"/>
    </source>
</evidence>
<name>A0A0C2VQP1_9BACL</name>
<dbReference type="RefSeq" id="WP_041121424.1">
    <property type="nucleotide sequence ID" value="NZ_JXRQ01000015.1"/>
</dbReference>
<reference evidence="2 3" key="1">
    <citation type="submission" date="2015-01" db="EMBL/GenBank/DDBJ databases">
        <title>Genome sequence of Jeotgalibacillus alimentarius.</title>
        <authorList>
            <person name="Goh K.M."/>
            <person name="Chan K.-G."/>
            <person name="Yaakop A.S."/>
            <person name="Ee R."/>
            <person name="Gan H.M."/>
            <person name="Chan C.S."/>
        </authorList>
    </citation>
    <scope>NUCLEOTIDE SEQUENCE [LARGE SCALE GENOMIC DNA]</scope>
    <source>
        <strain evidence="2 3">YKJ-13</strain>
    </source>
</reference>
<dbReference type="PATRIC" id="fig|135826.4.peg.753"/>
<keyword evidence="1" id="KW-0472">Membrane</keyword>
<evidence type="ECO:0000256" key="1">
    <source>
        <dbReference type="SAM" id="Phobius"/>
    </source>
</evidence>
<proteinExistence type="predicted"/>
<dbReference type="STRING" id="135826.KP77_07590"/>
<dbReference type="EMBL" id="JXRQ01000015">
    <property type="protein sequence ID" value="KIL51247.1"/>
    <property type="molecule type" value="Genomic_DNA"/>
</dbReference>
<organism evidence="2 3">
    <name type="scientific">Jeotgalibacillus alimentarius</name>
    <dbReference type="NCBI Taxonomy" id="135826"/>
    <lineage>
        <taxon>Bacteria</taxon>
        <taxon>Bacillati</taxon>
        <taxon>Bacillota</taxon>
        <taxon>Bacilli</taxon>
        <taxon>Bacillales</taxon>
        <taxon>Caryophanaceae</taxon>
        <taxon>Jeotgalibacillus</taxon>
    </lineage>
</organism>
<gene>
    <name evidence="2" type="ORF">KP77_07590</name>
</gene>
<feature type="transmembrane region" description="Helical" evidence="1">
    <location>
        <begin position="63"/>
        <end position="82"/>
    </location>
</feature>
<feature type="transmembrane region" description="Helical" evidence="1">
    <location>
        <begin position="7"/>
        <end position="26"/>
    </location>
</feature>
<comment type="caution">
    <text evidence="2">The sequence shown here is derived from an EMBL/GenBank/DDBJ whole genome shotgun (WGS) entry which is preliminary data.</text>
</comment>
<dbReference type="AlphaFoldDB" id="A0A0C2VQP1"/>